<evidence type="ECO:0000256" key="12">
    <source>
        <dbReference type="ARBA" id="ARBA00023170"/>
    </source>
</evidence>
<dbReference type="FunFam" id="1.20.930.40:FF:000002">
    <property type="entry name" value="Transferrin receptor protein 1"/>
    <property type="match status" value="1"/>
</dbReference>
<dbReference type="InterPro" id="IPR007365">
    <property type="entry name" value="TFR-like_dimer_dom"/>
</dbReference>
<comment type="function">
    <text evidence="15">Cellular uptake of iron occurs via receptor-mediated endocytosis of ligand-occupied transferrin receptor into specialized endosomes. Endosomal acidification leads to iron release. The apotransferrin-receptor complex is then recycled to the cell surface with a return to neutral pH and the concomitant loss of affinity of apotransferrin for its receptor. Transferrin receptor is necessary for development of erythrocytes and the nervous system. Acts as a lipid sensor that regulates mitochondrial fusion by regulating activation of the JNK pathway.</text>
</comment>
<dbReference type="FunFam" id="3.50.30.30:FF:000010">
    <property type="entry name" value="Transferrin receptor protein 1"/>
    <property type="match status" value="1"/>
</dbReference>
<evidence type="ECO:0000313" key="19">
    <source>
        <dbReference type="Ensembl" id="ENSGEVP00005024309.1"/>
    </source>
</evidence>
<keyword evidence="10 15" id="KW-0564">Palmitate</keyword>
<dbReference type="GO" id="GO:1900182">
    <property type="term" value="P:positive regulation of protein localization to nucleus"/>
    <property type="evidence" value="ECO:0007669"/>
    <property type="project" value="Ensembl"/>
</dbReference>
<dbReference type="GO" id="GO:0030890">
    <property type="term" value="P:positive regulation of B cell proliferation"/>
    <property type="evidence" value="ECO:0007669"/>
    <property type="project" value="Ensembl"/>
</dbReference>
<dbReference type="GO" id="GO:0031334">
    <property type="term" value="P:positive regulation of protein-containing complex assembly"/>
    <property type="evidence" value="ECO:0007669"/>
    <property type="project" value="Ensembl"/>
</dbReference>
<dbReference type="AlphaFoldDB" id="A0A8C4YFD1"/>
<dbReference type="PANTHER" id="PTHR10404:SF26">
    <property type="entry name" value="TRANSFERRIN RECEPTOR PROTEIN 1"/>
    <property type="match status" value="1"/>
</dbReference>
<evidence type="ECO:0000256" key="6">
    <source>
        <dbReference type="ARBA" id="ARBA00022692"/>
    </source>
</evidence>
<keyword evidence="6 15" id="KW-0812">Transmembrane</keyword>
<dbReference type="GO" id="GO:0033572">
    <property type="term" value="P:transferrin transport"/>
    <property type="evidence" value="ECO:0007669"/>
    <property type="project" value="UniProtKB-UniRule"/>
</dbReference>
<dbReference type="InterPro" id="IPR003137">
    <property type="entry name" value="PA_domain"/>
</dbReference>
<evidence type="ECO:0000256" key="9">
    <source>
        <dbReference type="ARBA" id="ARBA00023136"/>
    </source>
</evidence>
<keyword evidence="3 15" id="KW-1003">Cell membrane</keyword>
<evidence type="ECO:0000313" key="20">
    <source>
        <dbReference type="Proteomes" id="UP000694390"/>
    </source>
</evidence>
<dbReference type="GO" id="GO:0098794">
    <property type="term" value="C:postsynapse"/>
    <property type="evidence" value="ECO:0007669"/>
    <property type="project" value="Ensembl"/>
</dbReference>
<feature type="domain" description="PA" evidence="16">
    <location>
        <begin position="232"/>
        <end position="299"/>
    </location>
</feature>
<dbReference type="GO" id="GO:0009897">
    <property type="term" value="C:external side of plasma membrane"/>
    <property type="evidence" value="ECO:0007669"/>
    <property type="project" value="Ensembl"/>
</dbReference>
<evidence type="ECO:0000259" key="18">
    <source>
        <dbReference type="Pfam" id="PF04389"/>
    </source>
</evidence>
<evidence type="ECO:0000256" key="13">
    <source>
        <dbReference type="ARBA" id="ARBA00023180"/>
    </source>
</evidence>
<dbReference type="InterPro" id="IPR007484">
    <property type="entry name" value="Peptidase_M28"/>
</dbReference>
<keyword evidence="14 15" id="KW-0449">Lipoprotein</keyword>
<sequence>MDHARSAISNLFGSGPLSYTRFSLARQMDGDSSHVEMKLAEEEEVGENGMTDNVHTHVAKPRNSGRNLWCKVAAGGLLFLIGFLIGYLSYRGRMQATSTCSDGSNTCRNPAVTPSTGDNDEYIEEPEIEPVLYWNDLKMMLSNELSSVNFNNVRELSSYEAGSEADESLANNIHGQLTDFKLDKVWNDEHYITLQVQGSSPNKLTIVSSTETPTKLEITDGYVAYSAKAMATGKLVYANYGRTEDFQELNKMNIPINGSVVLVRAGKISFAEKVANAEGLNAVGVLIYPDPADYKLHSEVLFGHAHLGTGDPFTPGFPSFNHTQFPPAKSSGLPGIPVQTITSNAAADLFRKMNGEVTPKEWTGSLSVYKMRSQNTDGTKVTLEVNNQMVERKIHNIFGVIQGFDEPDQYVVIGAQRDSWGPGAAKAGVGTVMLLELARAISSMVKTGGYKPRRSIVFASWSAGEFGAVGATEWLEGYSATLHTKAFAYINLDAAVVGSSNFRISASPMLYKIVEQTMMGVKDPIYGRSRLYDTVGSDWAKKVVPFRMDNAAFPFLAYAGIPAVSFSFYDDEEGYPYLGTKEDTWRNLALSVTHLEKMFRTATEMAGQMVIKMTYDHQLYLDYDQYNQELLKFIIKISPYKREIKEMNLTLQWLYSARGDFSRATEALRREIENTDLNNRLLCRIMNDRIMKVEYHFLSPYVSPKDTPLRHIFFGSGSHTLSALLDHLSLRKTNPSAFNPDLFKNQLALATWTIQGAANALSGDIWNIDNEF</sequence>
<dbReference type="GO" id="GO:0005769">
    <property type="term" value="C:early endosome"/>
    <property type="evidence" value="ECO:0007669"/>
    <property type="project" value="Ensembl"/>
</dbReference>
<dbReference type="InterPro" id="IPR046450">
    <property type="entry name" value="PA_dom_sf"/>
</dbReference>
<evidence type="ECO:0000256" key="10">
    <source>
        <dbReference type="ARBA" id="ARBA00023139"/>
    </source>
</evidence>
<dbReference type="InterPro" id="IPR037324">
    <property type="entry name" value="TfR1/2_PA"/>
</dbReference>
<feature type="domain" description="Peptidase M28" evidence="18">
    <location>
        <begin position="396"/>
        <end position="599"/>
    </location>
</feature>
<dbReference type="GeneID" id="115657418"/>
<dbReference type="CDD" id="cd09848">
    <property type="entry name" value="M28_TfR"/>
    <property type="match status" value="1"/>
</dbReference>
<dbReference type="GeneTree" id="ENSGT01030000234598"/>
<keyword evidence="12 15" id="KW-0675">Receptor</keyword>
<feature type="domain" description="Transferrin receptor-like dimerisation" evidence="17">
    <location>
        <begin position="650"/>
        <end position="761"/>
    </location>
</feature>
<dbReference type="Ensembl" id="ENSGEVT00005025557.1">
    <property type="protein sequence ID" value="ENSGEVP00005024309.1"/>
    <property type="gene ID" value="ENSGEVG00005017258.1"/>
</dbReference>
<gene>
    <name evidence="19" type="primary">TFRC</name>
</gene>
<dbReference type="GO" id="GO:0042102">
    <property type="term" value="P:positive regulation of T cell proliferation"/>
    <property type="evidence" value="ECO:0007669"/>
    <property type="project" value="Ensembl"/>
</dbReference>
<evidence type="ECO:0000256" key="7">
    <source>
        <dbReference type="ARBA" id="ARBA00022968"/>
    </source>
</evidence>
<dbReference type="GO" id="GO:0016323">
    <property type="term" value="C:basolateral plasma membrane"/>
    <property type="evidence" value="ECO:0007669"/>
    <property type="project" value="Ensembl"/>
</dbReference>
<dbReference type="GO" id="GO:0070062">
    <property type="term" value="C:extracellular exosome"/>
    <property type="evidence" value="ECO:0007669"/>
    <property type="project" value="Ensembl"/>
</dbReference>
<dbReference type="GO" id="GO:0099072">
    <property type="term" value="P:regulation of postsynaptic membrane neurotransmitter receptor levels"/>
    <property type="evidence" value="ECO:0007669"/>
    <property type="project" value="Ensembl"/>
</dbReference>
<reference evidence="19" key="1">
    <citation type="submission" date="2019-06" db="EMBL/GenBank/DDBJ databases">
        <title>G10K-VGP Goodes thornscrub tortoise genome, primary haplotype.</title>
        <authorList>
            <person name="Murphy B."/>
            <person name="Edwards T."/>
            <person name="Rhie A."/>
            <person name="Koren S."/>
            <person name="Phillippy A."/>
            <person name="Fedrigo O."/>
            <person name="Haase B."/>
            <person name="Mountcastle J."/>
            <person name="Lewin H."/>
            <person name="Damas J."/>
            <person name="Howe K."/>
            <person name="Formenti G."/>
            <person name="Myers G."/>
            <person name="Durbin R."/>
            <person name="Jarvis E.D."/>
        </authorList>
    </citation>
    <scope>NUCLEOTIDE SEQUENCE [LARGE SCALE GENOMIC DNA]</scope>
</reference>
<keyword evidence="9 15" id="KW-0472">Membrane</keyword>
<dbReference type="CTD" id="7037"/>
<dbReference type="Pfam" id="PF04389">
    <property type="entry name" value="Peptidase_M28"/>
    <property type="match status" value="1"/>
</dbReference>
<dbReference type="GO" id="GO:0004998">
    <property type="term" value="F:transferrin receptor activity"/>
    <property type="evidence" value="ECO:0007669"/>
    <property type="project" value="UniProtKB-UniRule"/>
</dbReference>
<evidence type="ECO:0000256" key="4">
    <source>
        <dbReference type="ARBA" id="ARBA00022553"/>
    </source>
</evidence>
<dbReference type="GO" id="GO:0005905">
    <property type="term" value="C:clathrin-coated pit"/>
    <property type="evidence" value="ECO:0007669"/>
    <property type="project" value="Ensembl"/>
</dbReference>
<dbReference type="Proteomes" id="UP000694390">
    <property type="component" value="Chromosome 9"/>
</dbReference>
<dbReference type="Gene3D" id="3.40.630.10">
    <property type="entry name" value="Zn peptidases"/>
    <property type="match status" value="1"/>
</dbReference>
<dbReference type="InterPro" id="IPR039373">
    <property type="entry name" value="Peptidase_M28B"/>
</dbReference>
<dbReference type="GO" id="GO:0010008">
    <property type="term" value="C:endosome membrane"/>
    <property type="evidence" value="ECO:0007669"/>
    <property type="project" value="Ensembl"/>
</dbReference>
<dbReference type="GO" id="GO:0035556">
    <property type="term" value="P:intracellular signal transduction"/>
    <property type="evidence" value="ECO:0007669"/>
    <property type="project" value="Ensembl"/>
</dbReference>
<comment type="PTM">
    <text evidence="15">Stearoylated.</text>
</comment>
<feature type="transmembrane region" description="Helical" evidence="15">
    <location>
        <begin position="68"/>
        <end position="90"/>
    </location>
</feature>
<keyword evidence="5 15" id="KW-0254">Endocytosis</keyword>
<dbReference type="GO" id="GO:0045830">
    <property type="term" value="P:positive regulation of isotype switching"/>
    <property type="evidence" value="ECO:0007669"/>
    <property type="project" value="Ensembl"/>
</dbReference>
<dbReference type="OrthoDB" id="5841748at2759"/>
<dbReference type="GO" id="GO:0030316">
    <property type="term" value="P:osteoclast differentiation"/>
    <property type="evidence" value="ECO:0007669"/>
    <property type="project" value="Ensembl"/>
</dbReference>
<evidence type="ECO:0000256" key="1">
    <source>
        <dbReference type="ARBA" id="ARBA00005634"/>
    </source>
</evidence>
<dbReference type="GO" id="GO:0048471">
    <property type="term" value="C:perinuclear region of cytoplasm"/>
    <property type="evidence" value="ECO:0007669"/>
    <property type="project" value="Ensembl"/>
</dbReference>
<keyword evidence="8 15" id="KW-1133">Transmembrane helix</keyword>
<accession>A0A8C4YFD1</accession>
<dbReference type="GO" id="GO:0007166">
    <property type="term" value="P:cell surface receptor signaling pathway"/>
    <property type="evidence" value="ECO:0007669"/>
    <property type="project" value="Ensembl"/>
</dbReference>
<evidence type="ECO:0000256" key="11">
    <source>
        <dbReference type="ARBA" id="ARBA00023157"/>
    </source>
</evidence>
<dbReference type="GO" id="GO:0042470">
    <property type="term" value="C:melanosome"/>
    <property type="evidence" value="ECO:0007669"/>
    <property type="project" value="UniProtKB-SubCell"/>
</dbReference>
<reference evidence="19" key="3">
    <citation type="submission" date="2025-09" db="UniProtKB">
        <authorList>
            <consortium name="Ensembl"/>
        </authorList>
    </citation>
    <scope>IDENTIFICATION</scope>
</reference>
<comment type="subunit">
    <text evidence="15">Homodimer; disulfide-linked.</text>
</comment>
<dbReference type="PANTHER" id="PTHR10404">
    <property type="entry name" value="N-ACETYLATED-ALPHA-LINKED ACIDIC DIPEPTIDASE"/>
    <property type="match status" value="1"/>
</dbReference>
<dbReference type="GO" id="GO:1990712">
    <property type="term" value="C:HFE-transferrin receptor complex"/>
    <property type="evidence" value="ECO:0007669"/>
    <property type="project" value="Ensembl"/>
</dbReference>
<dbReference type="CDD" id="cd02128">
    <property type="entry name" value="PA_TfR"/>
    <property type="match status" value="1"/>
</dbReference>
<dbReference type="GO" id="GO:0060586">
    <property type="term" value="P:multicellular organismal-level iron ion homeostasis"/>
    <property type="evidence" value="ECO:0007669"/>
    <property type="project" value="Ensembl"/>
</dbReference>
<keyword evidence="7" id="KW-0735">Signal-anchor</keyword>
<reference evidence="19" key="2">
    <citation type="submission" date="2025-08" db="UniProtKB">
        <authorList>
            <consortium name="Ensembl"/>
        </authorList>
    </citation>
    <scope>IDENTIFICATION</scope>
</reference>
<name>A0A8C4YFD1_9SAUR</name>
<evidence type="ECO:0000256" key="3">
    <source>
        <dbReference type="ARBA" id="ARBA00022475"/>
    </source>
</evidence>
<dbReference type="Pfam" id="PF04253">
    <property type="entry name" value="TFR_dimer"/>
    <property type="match status" value="1"/>
</dbReference>
<keyword evidence="4" id="KW-0597">Phosphoprotein</keyword>
<dbReference type="GO" id="GO:0010637">
    <property type="term" value="P:negative regulation of mitochondrial fusion"/>
    <property type="evidence" value="ECO:0007669"/>
    <property type="project" value="Ensembl"/>
</dbReference>
<dbReference type="RefSeq" id="XP_030431103.1">
    <property type="nucleotide sequence ID" value="XM_030575243.1"/>
</dbReference>
<dbReference type="Pfam" id="PF02225">
    <property type="entry name" value="PA"/>
    <property type="match status" value="1"/>
</dbReference>
<dbReference type="GO" id="GO:1990830">
    <property type="term" value="P:cellular response to leukemia inhibitory factor"/>
    <property type="evidence" value="ECO:0007669"/>
    <property type="project" value="Ensembl"/>
</dbReference>
<protein>
    <recommendedName>
        <fullName evidence="2 15">Transferrin receptor protein 1</fullName>
    </recommendedName>
</protein>
<evidence type="ECO:0000259" key="17">
    <source>
        <dbReference type="Pfam" id="PF04253"/>
    </source>
</evidence>
<dbReference type="GO" id="GO:0043066">
    <property type="term" value="P:negative regulation of apoptotic process"/>
    <property type="evidence" value="ECO:0007669"/>
    <property type="project" value="Ensembl"/>
</dbReference>
<dbReference type="GO" id="GO:0019901">
    <property type="term" value="F:protein kinase binding"/>
    <property type="evidence" value="ECO:0007669"/>
    <property type="project" value="Ensembl"/>
</dbReference>
<dbReference type="GO" id="GO:0031623">
    <property type="term" value="P:receptor internalization"/>
    <property type="evidence" value="ECO:0007669"/>
    <property type="project" value="UniProtKB-UniRule"/>
</dbReference>
<dbReference type="FunFam" id="3.40.630.10:FF:000065">
    <property type="entry name" value="Transferrin receptor 1b"/>
    <property type="match status" value="1"/>
</dbReference>
<comment type="subcellular location">
    <subcellularLocation>
        <location evidence="15">Cell membrane</location>
        <topology evidence="15">Single-pass type II membrane protein</topology>
    </subcellularLocation>
    <subcellularLocation>
        <location evidence="15">Melanosome</location>
    </subcellularLocation>
</comment>
<dbReference type="GO" id="GO:0071466">
    <property type="term" value="P:cellular response to xenobiotic stimulus"/>
    <property type="evidence" value="ECO:0007669"/>
    <property type="project" value="Ensembl"/>
</dbReference>
<dbReference type="SUPFAM" id="SSF47672">
    <property type="entry name" value="Transferrin receptor-like dimerisation domain"/>
    <property type="match status" value="1"/>
</dbReference>
<dbReference type="Gene3D" id="3.50.30.30">
    <property type="match status" value="1"/>
</dbReference>
<evidence type="ECO:0000256" key="8">
    <source>
        <dbReference type="ARBA" id="ARBA00022989"/>
    </source>
</evidence>
<keyword evidence="11" id="KW-1015">Disulfide bond</keyword>
<keyword evidence="20" id="KW-1185">Reference proteome</keyword>
<dbReference type="GO" id="GO:0044877">
    <property type="term" value="F:protein-containing complex binding"/>
    <property type="evidence" value="ECO:0007669"/>
    <property type="project" value="Ensembl"/>
</dbReference>
<evidence type="ECO:0000256" key="5">
    <source>
        <dbReference type="ARBA" id="ARBA00022583"/>
    </source>
</evidence>
<evidence type="ECO:0000259" key="16">
    <source>
        <dbReference type="Pfam" id="PF02225"/>
    </source>
</evidence>
<comment type="similarity">
    <text evidence="1 15">Belongs to the peptidase M28 family. M28B subfamily.</text>
</comment>
<evidence type="ECO:0000256" key="15">
    <source>
        <dbReference type="RuleBase" id="RU367157"/>
    </source>
</evidence>
<dbReference type="GO" id="GO:0055037">
    <property type="term" value="C:recycling endosome"/>
    <property type="evidence" value="ECO:0007669"/>
    <property type="project" value="Ensembl"/>
</dbReference>
<evidence type="ECO:0000256" key="14">
    <source>
        <dbReference type="ARBA" id="ARBA00023288"/>
    </source>
</evidence>
<evidence type="ECO:0000256" key="2">
    <source>
        <dbReference type="ARBA" id="ARBA00016899"/>
    </source>
</evidence>
<dbReference type="InterPro" id="IPR036757">
    <property type="entry name" value="TFR-like_dimer_dom_sf"/>
</dbReference>
<organism evidence="19 20">
    <name type="scientific">Gopherus evgoodei</name>
    <name type="common">Goodes thornscrub tortoise</name>
    <dbReference type="NCBI Taxonomy" id="1825980"/>
    <lineage>
        <taxon>Eukaryota</taxon>
        <taxon>Metazoa</taxon>
        <taxon>Chordata</taxon>
        <taxon>Craniata</taxon>
        <taxon>Vertebrata</taxon>
        <taxon>Euteleostomi</taxon>
        <taxon>Archelosauria</taxon>
        <taxon>Testudinata</taxon>
        <taxon>Testudines</taxon>
        <taxon>Cryptodira</taxon>
        <taxon>Durocryptodira</taxon>
        <taxon>Testudinoidea</taxon>
        <taxon>Testudinidae</taxon>
        <taxon>Gopherus</taxon>
    </lineage>
</organism>
<keyword evidence="13 15" id="KW-0325">Glycoprotein</keyword>
<dbReference type="GO" id="GO:0042803">
    <property type="term" value="F:protein homodimerization activity"/>
    <property type="evidence" value="ECO:0007669"/>
    <property type="project" value="Ensembl"/>
</dbReference>
<dbReference type="SUPFAM" id="SSF53187">
    <property type="entry name" value="Zn-dependent exopeptidases"/>
    <property type="match status" value="1"/>
</dbReference>
<dbReference type="SUPFAM" id="SSF52025">
    <property type="entry name" value="PA domain"/>
    <property type="match status" value="1"/>
</dbReference>
<dbReference type="Gene3D" id="1.20.930.40">
    <property type="entry name" value="Transferrin receptor-like, dimerisation domain"/>
    <property type="match status" value="1"/>
</dbReference>
<proteinExistence type="inferred from homology"/>
<dbReference type="GO" id="GO:0043123">
    <property type="term" value="P:positive regulation of canonical NF-kappaB signal transduction"/>
    <property type="evidence" value="ECO:0007669"/>
    <property type="project" value="Ensembl"/>
</dbReference>
<dbReference type="GO" id="GO:0003725">
    <property type="term" value="F:double-stranded RNA binding"/>
    <property type="evidence" value="ECO:0007669"/>
    <property type="project" value="Ensembl"/>
</dbReference>
<dbReference type="RefSeq" id="XP_030431104.1">
    <property type="nucleotide sequence ID" value="XM_030575244.1"/>
</dbReference>
<dbReference type="GO" id="GO:0006879">
    <property type="term" value="P:intracellular iron ion homeostasis"/>
    <property type="evidence" value="ECO:0007669"/>
    <property type="project" value="UniProtKB-UniRule"/>
</dbReference>